<accession>A0ABD3Y7A4</accession>
<protein>
    <submittedName>
        <fullName evidence="6">RND transporter</fullName>
    </submittedName>
</protein>
<dbReference type="GO" id="GO:0030313">
    <property type="term" value="C:cell envelope"/>
    <property type="evidence" value="ECO:0007669"/>
    <property type="project" value="UniProtKB-SubCell"/>
</dbReference>
<name>A0ABD3Y7A4_9GAMM</name>
<dbReference type="InterPro" id="IPR050465">
    <property type="entry name" value="UPF0194_transport"/>
</dbReference>
<dbReference type="Proteomes" id="UP000027154">
    <property type="component" value="Unassembled WGS sequence"/>
</dbReference>
<dbReference type="Gene3D" id="1.10.287.470">
    <property type="entry name" value="Helix hairpin bin"/>
    <property type="match status" value="1"/>
</dbReference>
<organism evidence="6 7">
    <name type="scientific">Pseudoalteromonas fuliginea</name>
    <dbReference type="NCBI Taxonomy" id="1872678"/>
    <lineage>
        <taxon>Bacteria</taxon>
        <taxon>Pseudomonadati</taxon>
        <taxon>Pseudomonadota</taxon>
        <taxon>Gammaproteobacteria</taxon>
        <taxon>Alteromonadales</taxon>
        <taxon>Pseudoalteromonadaceae</taxon>
        <taxon>Pseudoalteromonas</taxon>
    </lineage>
</organism>
<evidence type="ECO:0000256" key="1">
    <source>
        <dbReference type="ARBA" id="ARBA00004196"/>
    </source>
</evidence>
<gene>
    <name evidence="6" type="ORF">DC53_13495</name>
</gene>
<dbReference type="Gene3D" id="2.40.30.170">
    <property type="match status" value="1"/>
</dbReference>
<comment type="similarity">
    <text evidence="2">Belongs to the membrane fusion protein (MFP) (TC 8.A.1) family.</text>
</comment>
<feature type="coiled-coil region" evidence="4">
    <location>
        <begin position="191"/>
        <end position="237"/>
    </location>
</feature>
<comment type="subcellular location">
    <subcellularLocation>
        <location evidence="1">Cell envelope</location>
    </subcellularLocation>
</comment>
<evidence type="ECO:0000259" key="5">
    <source>
        <dbReference type="Pfam" id="PF25967"/>
    </source>
</evidence>
<dbReference type="Gene3D" id="2.40.420.20">
    <property type="match status" value="1"/>
</dbReference>
<feature type="domain" description="Multidrug resistance protein MdtA-like C-terminal permuted SH3" evidence="5">
    <location>
        <begin position="357"/>
        <end position="405"/>
    </location>
</feature>
<evidence type="ECO:0000256" key="3">
    <source>
        <dbReference type="ARBA" id="ARBA00023054"/>
    </source>
</evidence>
<dbReference type="Pfam" id="PF25967">
    <property type="entry name" value="RND-MFP_C"/>
    <property type="match status" value="1"/>
</dbReference>
<dbReference type="NCBIfam" id="TIGR01730">
    <property type="entry name" value="RND_mfp"/>
    <property type="match status" value="1"/>
</dbReference>
<comment type="caution">
    <text evidence="6">The sequence shown here is derived from an EMBL/GenBank/DDBJ whole genome shotgun (WGS) entry which is preliminary data.</text>
</comment>
<evidence type="ECO:0000256" key="2">
    <source>
        <dbReference type="ARBA" id="ARBA00009477"/>
    </source>
</evidence>
<keyword evidence="3 4" id="KW-0175">Coiled coil</keyword>
<dbReference type="InterPro" id="IPR058627">
    <property type="entry name" value="MdtA-like_C"/>
</dbReference>
<dbReference type="RefSeq" id="WP_033030515.1">
    <property type="nucleotide sequence ID" value="NZ_JJNZ01000045.1"/>
</dbReference>
<evidence type="ECO:0000256" key="4">
    <source>
        <dbReference type="SAM" id="Coils"/>
    </source>
</evidence>
<dbReference type="PANTHER" id="PTHR32347:SF23">
    <property type="entry name" value="BLL5650 PROTEIN"/>
    <property type="match status" value="1"/>
</dbReference>
<proteinExistence type="inferred from homology"/>
<dbReference type="PANTHER" id="PTHR32347">
    <property type="entry name" value="EFFLUX SYSTEM COMPONENT YKNX-RELATED"/>
    <property type="match status" value="1"/>
</dbReference>
<dbReference type="Gene3D" id="2.40.50.100">
    <property type="match status" value="1"/>
</dbReference>
<sequence length="417" mass="47267">MDKKIERSFTQKYFKKFIFATMALGVAAAAYGFTQTSDTGRSQHVERSSLTVSTVKQGGFKDALSLRGQVVPKTSIYLDTIAGGQVEERLVEQGEFVEAGQPLVRLSNTNLQLDVMGREAQVTEQLNFLRNTQMNMETSRLNLRRDLLEIELKITHLTRRLKQTKPLVKSGVLAQDKLAELEEDLSYYHARKELTLERQKQEKSIREVQVAQLSDSAKMLEKNLQFARRNLDNLLVKAPVSGYLSELDVEIGESKSSGARLGQIDIPNEYKLVVRLDEFYLNQVQRDMAVMIELDNDAITAKVSKIDSRVQQSQFQIEVDLPSNTKSIKRGQSIDIELMLGDEKNNALLLKRGAFFTSSGGNWVYVIEQGDNKALRRDIRLGKKNQHYFEVLEGLKAGDQVITSSYSNFDKAQQLQF</sequence>
<evidence type="ECO:0000313" key="6">
    <source>
        <dbReference type="EMBL" id="KDC50154.1"/>
    </source>
</evidence>
<reference evidence="6 7" key="1">
    <citation type="submission" date="2014-04" db="EMBL/GenBank/DDBJ databases">
        <title>Pseudoalteromonas galatheae sp. nov., isolated from a deep-sea polychaete near Canal Concepcion, Chile.</title>
        <authorList>
            <person name="Machado H.R."/>
            <person name="Gram L."/>
            <person name="Vynne N.G."/>
        </authorList>
    </citation>
    <scope>NUCLEOTIDE SEQUENCE [LARGE SCALE GENOMIC DNA]</scope>
    <source>
        <strain evidence="6 7">KMM216</strain>
    </source>
</reference>
<evidence type="ECO:0000313" key="7">
    <source>
        <dbReference type="Proteomes" id="UP000027154"/>
    </source>
</evidence>
<dbReference type="InterPro" id="IPR006143">
    <property type="entry name" value="RND_pump_MFP"/>
</dbReference>
<dbReference type="AlphaFoldDB" id="A0ABD3Y7A4"/>
<dbReference type="EMBL" id="JJNZ01000045">
    <property type="protein sequence ID" value="KDC50154.1"/>
    <property type="molecule type" value="Genomic_DNA"/>
</dbReference>